<dbReference type="GO" id="GO:0005634">
    <property type="term" value="C:nucleus"/>
    <property type="evidence" value="ECO:0007669"/>
    <property type="project" value="TreeGrafter"/>
</dbReference>
<keyword evidence="4" id="KW-0963">Cytoplasm</keyword>
<dbReference type="GO" id="GO:0006979">
    <property type="term" value="P:response to oxidative stress"/>
    <property type="evidence" value="ECO:0007669"/>
    <property type="project" value="TreeGrafter"/>
</dbReference>
<evidence type="ECO:0000313" key="11">
    <source>
        <dbReference type="EMBL" id="CAD7259728.1"/>
    </source>
</evidence>
<keyword evidence="5" id="KW-0472">Membrane</keyword>
<evidence type="ECO:0000256" key="5">
    <source>
        <dbReference type="ARBA" id="ARBA00023136"/>
    </source>
</evidence>
<accession>A0A7R9FY39</accession>
<dbReference type="GO" id="GO:0005764">
    <property type="term" value="C:lysosome"/>
    <property type="evidence" value="ECO:0007669"/>
    <property type="project" value="UniProtKB-SubCell"/>
</dbReference>
<evidence type="ECO:0000256" key="7">
    <source>
        <dbReference type="ARBA" id="ARBA00039594"/>
    </source>
</evidence>
<evidence type="ECO:0000256" key="9">
    <source>
        <dbReference type="ARBA" id="ARBA00042134"/>
    </source>
</evidence>
<evidence type="ECO:0000256" key="6">
    <source>
        <dbReference type="ARBA" id="ARBA00023228"/>
    </source>
</evidence>
<organism evidence="11">
    <name type="scientific">Timema shepardi</name>
    <name type="common">Walking stick</name>
    <dbReference type="NCBI Taxonomy" id="629360"/>
    <lineage>
        <taxon>Eukaryota</taxon>
        <taxon>Metazoa</taxon>
        <taxon>Ecdysozoa</taxon>
        <taxon>Arthropoda</taxon>
        <taxon>Hexapoda</taxon>
        <taxon>Insecta</taxon>
        <taxon>Pterygota</taxon>
        <taxon>Neoptera</taxon>
        <taxon>Polyneoptera</taxon>
        <taxon>Phasmatodea</taxon>
        <taxon>Timematodea</taxon>
        <taxon>Timematoidea</taxon>
        <taxon>Timematidae</taxon>
        <taxon>Timema</taxon>
    </lineage>
</organism>
<evidence type="ECO:0000256" key="3">
    <source>
        <dbReference type="ARBA" id="ARBA00004496"/>
    </source>
</evidence>
<proteinExistence type="predicted"/>
<evidence type="ECO:0000256" key="2">
    <source>
        <dbReference type="ARBA" id="ARBA00004371"/>
    </source>
</evidence>
<comment type="subcellular location">
    <subcellularLocation>
        <location evidence="3">Cytoplasm</location>
    </subcellularLocation>
    <subcellularLocation>
        <location evidence="2">Lysosome</location>
    </subcellularLocation>
    <subcellularLocation>
        <location evidence="1">Membrane</location>
    </subcellularLocation>
</comment>
<dbReference type="EMBL" id="OC001357">
    <property type="protein sequence ID" value="CAD7259728.1"/>
    <property type="molecule type" value="Genomic_DNA"/>
</dbReference>
<dbReference type="GO" id="GO:0016020">
    <property type="term" value="C:membrane"/>
    <property type="evidence" value="ECO:0007669"/>
    <property type="project" value="UniProtKB-SubCell"/>
</dbReference>
<dbReference type="PROSITE" id="PS51886">
    <property type="entry name" value="TLDC"/>
    <property type="match status" value="1"/>
</dbReference>
<keyword evidence="6" id="KW-0458">Lysosome</keyword>
<protein>
    <recommendedName>
        <fullName evidence="7">MTOR-associated protein MEAK7</fullName>
    </recommendedName>
    <alternativeName>
        <fullName evidence="9">TBC/LysM-associated domain-containing protein 1</fullName>
    </alternativeName>
    <alternativeName>
        <fullName evidence="8">TLD domain-containing protein 1</fullName>
    </alternativeName>
</protein>
<evidence type="ECO:0000256" key="1">
    <source>
        <dbReference type="ARBA" id="ARBA00004370"/>
    </source>
</evidence>
<dbReference type="AlphaFoldDB" id="A0A7R9FY39"/>
<dbReference type="PANTHER" id="PTHR23354">
    <property type="entry name" value="NUCLEOLAR PROTEIN 7/ESTROGEN RECEPTOR COACTIVATOR-RELATED"/>
    <property type="match status" value="1"/>
</dbReference>
<evidence type="ECO:0000256" key="8">
    <source>
        <dbReference type="ARBA" id="ARBA00041780"/>
    </source>
</evidence>
<feature type="domain" description="TLDc" evidence="10">
    <location>
        <begin position="227"/>
        <end position="402"/>
    </location>
</feature>
<evidence type="ECO:0000256" key="4">
    <source>
        <dbReference type="ARBA" id="ARBA00022490"/>
    </source>
</evidence>
<dbReference type="SMART" id="SM00584">
    <property type="entry name" value="TLDc"/>
    <property type="match status" value="1"/>
</dbReference>
<gene>
    <name evidence="11" type="ORF">TSIB3V08_LOCUS3927</name>
</gene>
<dbReference type="InterPro" id="IPR006571">
    <property type="entry name" value="TLDc_dom"/>
</dbReference>
<name>A0A7R9FY39_TIMSH</name>
<sequence>MENHLGKKPPPVHPTEIRTSISPSSAVELNTTSALANCATEEGESAGLWQCPADPHLLSLLNKYLAHDQDKVVSFDDVVKLFSHLERGTLDEKAATLFGIISDGDKTANVSSHKVVKYAQSVIASLFILEEARQAEEIVSWKSKYCTVSEEECQILASTWCRKLIDSDAPVDQGRLESWLVGSSGFSMVHSYVLNNLYGFNMNDSAEVREFLLPECKEMTKQRMFPSTLSLADILYLNLSLPRKLRSEWRFLFSTAVHGESFSKMLGHIMGQGPTLVIVKDTGGHVFGGFASESWKLGPNFLGDDSCFLFSLRPEMMSYETTGYNNHYQYLNIQQQTMPNGLVSCTYYFTGMGGQFNYFGLWLNAEFGVGHCSETCTTYKNCPTLSSNKNFETHHVEVWAVGSKPKVEDDEMVSHSVAPSKSILDADLGAKALLEMVGRKQHSEGIRELEVDEQHD</sequence>
<dbReference type="Pfam" id="PF07534">
    <property type="entry name" value="TLD"/>
    <property type="match status" value="1"/>
</dbReference>
<evidence type="ECO:0000259" key="10">
    <source>
        <dbReference type="PROSITE" id="PS51886"/>
    </source>
</evidence>
<dbReference type="PANTHER" id="PTHR23354:SF131">
    <property type="entry name" value="MTOR-ASSOCIATED PROTEIN MEAK7"/>
    <property type="match status" value="1"/>
</dbReference>
<reference evidence="11" key="1">
    <citation type="submission" date="2020-11" db="EMBL/GenBank/DDBJ databases">
        <authorList>
            <person name="Tran Van P."/>
        </authorList>
    </citation>
    <scope>NUCLEOTIDE SEQUENCE</scope>
</reference>